<dbReference type="Proteomes" id="UP000004477">
    <property type="component" value="Unassembled WGS sequence"/>
</dbReference>
<keyword evidence="1" id="KW-0812">Transmembrane</keyword>
<comment type="caution">
    <text evidence="2">The sequence shown here is derived from an EMBL/GenBank/DDBJ whole genome shotgun (WGS) entry which is preliminary data.</text>
</comment>
<protein>
    <submittedName>
        <fullName evidence="2">Uncharacterized protein</fullName>
    </submittedName>
</protein>
<dbReference type="HOGENOM" id="CLU_3294211_0_0_10"/>
<dbReference type="EMBL" id="ACBX02000011">
    <property type="protein sequence ID" value="EFB36091.1"/>
    <property type="molecule type" value="Genomic_DNA"/>
</dbReference>
<keyword evidence="3" id="KW-1185">Reference proteome</keyword>
<dbReference type="PaxDb" id="537011-PREVCOP_04513"/>
<gene>
    <name evidence="2" type="ORF">PREVCOP_04513</name>
</gene>
<evidence type="ECO:0000256" key="1">
    <source>
        <dbReference type="SAM" id="Phobius"/>
    </source>
</evidence>
<reference evidence="2" key="1">
    <citation type="submission" date="2009-11" db="EMBL/GenBank/DDBJ databases">
        <authorList>
            <person name="Weinstock G."/>
            <person name="Sodergren E."/>
            <person name="Clifton S."/>
            <person name="Fulton L."/>
            <person name="Fulton B."/>
            <person name="Courtney L."/>
            <person name="Fronick C."/>
            <person name="Harrison M."/>
            <person name="Strong C."/>
            <person name="Farmer C."/>
            <person name="Delahaunty K."/>
            <person name="Markovic C."/>
            <person name="Hall O."/>
            <person name="Minx P."/>
            <person name="Tomlinson C."/>
            <person name="Mitreva M."/>
            <person name="Nelson J."/>
            <person name="Hou S."/>
            <person name="Wollam A."/>
            <person name="Pepin K.H."/>
            <person name="Johnson M."/>
            <person name="Bhonagiri V."/>
            <person name="Nash W.E."/>
            <person name="Warren W."/>
            <person name="Chinwalla A."/>
            <person name="Mardis E.R."/>
            <person name="Wilson R.K."/>
        </authorList>
    </citation>
    <scope>NUCLEOTIDE SEQUENCE [LARGE SCALE GENOMIC DNA]</scope>
    <source>
        <strain evidence="2">DSM 18205</strain>
    </source>
</reference>
<organism evidence="2 3">
    <name type="scientific">Segatella copri DSM 18205</name>
    <dbReference type="NCBI Taxonomy" id="537011"/>
    <lineage>
        <taxon>Bacteria</taxon>
        <taxon>Pseudomonadati</taxon>
        <taxon>Bacteroidota</taxon>
        <taxon>Bacteroidia</taxon>
        <taxon>Bacteroidales</taxon>
        <taxon>Prevotellaceae</taxon>
        <taxon>Segatella</taxon>
    </lineage>
</organism>
<evidence type="ECO:0000313" key="3">
    <source>
        <dbReference type="Proteomes" id="UP000004477"/>
    </source>
</evidence>
<name>D1PBD5_9BACT</name>
<accession>D1PBD5</accession>
<proteinExistence type="predicted"/>
<sequence>MFSYIILYIQEKSILARFINLCKDALFTFLPFYFYRIMPR</sequence>
<keyword evidence="1" id="KW-1133">Transmembrane helix</keyword>
<feature type="transmembrane region" description="Helical" evidence="1">
    <location>
        <begin position="14"/>
        <end position="35"/>
    </location>
</feature>
<evidence type="ECO:0000313" key="2">
    <source>
        <dbReference type="EMBL" id="EFB36091.1"/>
    </source>
</evidence>
<keyword evidence="1" id="KW-0472">Membrane</keyword>
<dbReference type="AlphaFoldDB" id="D1PBD5"/>